<feature type="region of interest" description="Disordered" evidence="1">
    <location>
        <begin position="1"/>
        <end position="40"/>
    </location>
</feature>
<dbReference type="RefSeq" id="WP_259462091.1">
    <property type="nucleotide sequence ID" value="NZ_RCDC01000004.1"/>
</dbReference>
<proteinExistence type="predicted"/>
<evidence type="ECO:0000313" key="3">
    <source>
        <dbReference type="Proteomes" id="UP000274786"/>
    </source>
</evidence>
<dbReference type="Proteomes" id="UP000274786">
    <property type="component" value="Unassembled WGS sequence"/>
</dbReference>
<comment type="caution">
    <text evidence="2">The sequence shown here is derived from an EMBL/GenBank/DDBJ whole genome shotgun (WGS) entry which is preliminary data.</text>
</comment>
<dbReference type="AlphaFoldDB" id="A0A498CEC4"/>
<evidence type="ECO:0000256" key="1">
    <source>
        <dbReference type="SAM" id="MobiDB-lite"/>
    </source>
</evidence>
<name>A0A498CEC4_9GAMM</name>
<reference evidence="2 3" key="1">
    <citation type="submission" date="2018-10" db="EMBL/GenBank/DDBJ databases">
        <title>Comparative analysis of microorganisms from saline springs in Andes Mountain Range, Colombia.</title>
        <authorList>
            <person name="Rubin E."/>
        </authorList>
    </citation>
    <scope>NUCLEOTIDE SEQUENCE [LARGE SCALE GENOMIC DNA]</scope>
    <source>
        <strain evidence="2 3">USBA GBX 843</strain>
    </source>
</reference>
<accession>A0A498CEC4</accession>
<dbReference type="EMBL" id="RCDC01000004">
    <property type="protein sequence ID" value="RLK56259.1"/>
    <property type="molecule type" value="Genomic_DNA"/>
</dbReference>
<sequence length="40" mass="4410">MSSPAKNRPWRAFNPGSLKKGAEKARADRVIPLHARPIKG</sequence>
<feature type="compositionally biased region" description="Basic and acidic residues" evidence="1">
    <location>
        <begin position="20"/>
        <end position="31"/>
    </location>
</feature>
<organism evidence="2 3">
    <name type="scientific">Stenotrophomonas rhizophila</name>
    <dbReference type="NCBI Taxonomy" id="216778"/>
    <lineage>
        <taxon>Bacteria</taxon>
        <taxon>Pseudomonadati</taxon>
        <taxon>Pseudomonadota</taxon>
        <taxon>Gammaproteobacteria</taxon>
        <taxon>Lysobacterales</taxon>
        <taxon>Lysobacteraceae</taxon>
        <taxon>Stenotrophomonas</taxon>
    </lineage>
</organism>
<protein>
    <submittedName>
        <fullName evidence="2">Uncharacterized protein</fullName>
    </submittedName>
</protein>
<gene>
    <name evidence="2" type="ORF">BCL79_0643</name>
</gene>
<evidence type="ECO:0000313" key="2">
    <source>
        <dbReference type="EMBL" id="RLK56259.1"/>
    </source>
</evidence>